<reference evidence="3" key="1">
    <citation type="journal article" date="2019" name="Int. J. Syst. Evol. Microbiol.">
        <title>The Global Catalogue of Microorganisms (GCM) 10K type strain sequencing project: providing services to taxonomists for standard genome sequencing and annotation.</title>
        <authorList>
            <consortium name="The Broad Institute Genomics Platform"/>
            <consortium name="The Broad Institute Genome Sequencing Center for Infectious Disease"/>
            <person name="Wu L."/>
            <person name="Ma J."/>
        </authorList>
    </citation>
    <scope>NUCLEOTIDE SEQUENCE [LARGE SCALE GENOMIC DNA]</scope>
    <source>
        <strain evidence="3">CCUG 39402</strain>
    </source>
</reference>
<comment type="caution">
    <text evidence="2">The sequence shown here is derived from an EMBL/GenBank/DDBJ whole genome shotgun (WGS) entry which is preliminary data.</text>
</comment>
<dbReference type="Pfam" id="PF07793">
    <property type="entry name" value="DUF1631"/>
    <property type="match status" value="1"/>
</dbReference>
<evidence type="ECO:0000313" key="2">
    <source>
        <dbReference type="EMBL" id="MFC6280587.1"/>
    </source>
</evidence>
<sequence length="816" mass="88807">MAANNNKNSLLASQARELFTEHACRVLPLLSRALGERLLVLVDQPGSAPEMQERRDGWLAFQAGGTAWVNGTAKAWRKAQVQPAVSAAARSLIDSGKFELMGDEVMEDKILSSRLALRLLDFASWELNDLRLRIQSLEGIAELRKGDILRPEVLAEKLVEQWTSANLSRELWVLVQDTIQGRMAEHLLEAYHAANEFLVRQGVMAEIDLRPLVKRTPSAVVAGQPGSAARAADGGVADTGTGAGTGSATGPGGHGGSARGPGSDLGTFGGGRASERARASGFGRSSHGGQAVRAGAESSMGHSSPHDETRMQTATTPLARARMRAQGVMGSLKRLLTNQVAGFDDTRASQESPQLAQAFAGMAAAESSNERTVLAGVGPDQVYGQVHVEQAATALRQRTSNLKKAAATSAEKATIEIVALMFQSILAEDRIPPAIRVWFARLQMPVLRVAISEPEFFGSLQHPARRLIDRMGSCVLGFDAEVSGGAMEAEIRRVVQVIEQYPETGRRVFQLVYDEFQKFLSKFLSENGSAARVVSVAQQVEQKETMAIQYTIEMRNMLNDMPVREEIREFLFKVWAEVLAIAAMRNGPQHEETITLKRAAADLVWAASAKPNRVDRAKVIADLPKLLQLLRLGMSMLGTGTREQDVHIKVISDTLADAFMSKTDAISAEHIEAMAKRLANLEDYLSDEDVGDLPLDTENLVMMIGIDASDLEVITDGGSQPTEAMRAWAQELQLGAWFTLDHNGRTSHVQFAWCSDRKQLHLFASADGRNFLIQARRLAAYLQAGLLVPTEEEALTVRATRDALTKLDANPERLLG</sequence>
<feature type="compositionally biased region" description="Gly residues" evidence="1">
    <location>
        <begin position="241"/>
        <end position="259"/>
    </location>
</feature>
<dbReference type="Proteomes" id="UP001596270">
    <property type="component" value="Unassembled WGS sequence"/>
</dbReference>
<evidence type="ECO:0000313" key="3">
    <source>
        <dbReference type="Proteomes" id="UP001596270"/>
    </source>
</evidence>
<dbReference type="RefSeq" id="WP_371437772.1">
    <property type="nucleotide sequence ID" value="NZ_JBHSRS010000013.1"/>
</dbReference>
<proteinExistence type="predicted"/>
<feature type="region of interest" description="Disordered" evidence="1">
    <location>
        <begin position="222"/>
        <end position="312"/>
    </location>
</feature>
<accession>A0ABW1TTL1</accession>
<dbReference type="EMBL" id="JBHSRS010000013">
    <property type="protein sequence ID" value="MFC6280587.1"/>
    <property type="molecule type" value="Genomic_DNA"/>
</dbReference>
<evidence type="ECO:0000256" key="1">
    <source>
        <dbReference type="SAM" id="MobiDB-lite"/>
    </source>
</evidence>
<dbReference type="InterPro" id="IPR012434">
    <property type="entry name" value="DUF1631"/>
</dbReference>
<protein>
    <submittedName>
        <fullName evidence="2">DUF1631 family protein</fullName>
    </submittedName>
</protein>
<organism evidence="2 3">
    <name type="scientific">Polaromonas aquatica</name>
    <dbReference type="NCBI Taxonomy" id="332657"/>
    <lineage>
        <taxon>Bacteria</taxon>
        <taxon>Pseudomonadati</taxon>
        <taxon>Pseudomonadota</taxon>
        <taxon>Betaproteobacteria</taxon>
        <taxon>Burkholderiales</taxon>
        <taxon>Comamonadaceae</taxon>
        <taxon>Polaromonas</taxon>
    </lineage>
</organism>
<gene>
    <name evidence="2" type="ORF">ACFQND_05005</name>
</gene>
<name>A0ABW1TTL1_9BURK</name>
<keyword evidence="3" id="KW-1185">Reference proteome</keyword>
<feature type="compositionally biased region" description="Low complexity" evidence="1">
    <location>
        <begin position="226"/>
        <end position="240"/>
    </location>
</feature>